<evidence type="ECO:0000313" key="11">
    <source>
        <dbReference type="Proteomes" id="UP001597285"/>
    </source>
</evidence>
<evidence type="ECO:0000259" key="9">
    <source>
        <dbReference type="Pfam" id="PF02880"/>
    </source>
</evidence>
<dbReference type="EMBL" id="JBHUFF010000020">
    <property type="protein sequence ID" value="MFD1800329.1"/>
    <property type="molecule type" value="Genomic_DNA"/>
</dbReference>
<proteinExistence type="inferred from homology"/>
<dbReference type="SUPFAM" id="SSF53738">
    <property type="entry name" value="Phosphoglucomutase, first 3 domains"/>
    <property type="match status" value="3"/>
</dbReference>
<evidence type="ECO:0000313" key="10">
    <source>
        <dbReference type="EMBL" id="MFD1800329.1"/>
    </source>
</evidence>
<evidence type="ECO:0000256" key="2">
    <source>
        <dbReference type="ARBA" id="ARBA00010231"/>
    </source>
</evidence>
<dbReference type="PANTHER" id="PTHR42946">
    <property type="entry name" value="PHOSPHOHEXOSE MUTASE"/>
    <property type="match status" value="1"/>
</dbReference>
<dbReference type="InterPro" id="IPR016055">
    <property type="entry name" value="A-D-PHexomutase_a/b/a-I/II/III"/>
</dbReference>
<dbReference type="InterPro" id="IPR005846">
    <property type="entry name" value="A-D-PHexomutase_a/b/a-III"/>
</dbReference>
<evidence type="ECO:0000256" key="4">
    <source>
        <dbReference type="ARBA" id="ARBA00022723"/>
    </source>
</evidence>
<dbReference type="RefSeq" id="WP_058918658.1">
    <property type="nucleotide sequence ID" value="NZ_JBHSQC010000008.1"/>
</dbReference>
<dbReference type="InterPro" id="IPR005844">
    <property type="entry name" value="A-D-PHexomutase_a/b/a-I"/>
</dbReference>
<dbReference type="InterPro" id="IPR050060">
    <property type="entry name" value="Phosphoglucosamine_mutase"/>
</dbReference>
<feature type="domain" description="Alpha-D-phosphohexomutase alpha/beta/alpha" evidence="9">
    <location>
        <begin position="291"/>
        <end position="404"/>
    </location>
</feature>
<comment type="cofactor">
    <cofactor evidence="1">
        <name>Mg(2+)</name>
        <dbReference type="ChEBI" id="CHEBI:18420"/>
    </cofactor>
</comment>
<keyword evidence="3" id="KW-0597">Phosphoprotein</keyword>
<dbReference type="Pfam" id="PF02880">
    <property type="entry name" value="PGM_PMM_III"/>
    <property type="match status" value="1"/>
</dbReference>
<comment type="caution">
    <text evidence="10">The sequence shown here is derived from an EMBL/GenBank/DDBJ whole genome shotgun (WGS) entry which is preliminary data.</text>
</comment>
<dbReference type="Pfam" id="PF02878">
    <property type="entry name" value="PGM_PMM_I"/>
    <property type="match status" value="1"/>
</dbReference>
<accession>A0ABW4NPH2</accession>
<evidence type="ECO:0000256" key="3">
    <source>
        <dbReference type="ARBA" id="ARBA00022553"/>
    </source>
</evidence>
<dbReference type="PANTHER" id="PTHR42946:SF1">
    <property type="entry name" value="PHOSPHOGLUCOMUTASE (ALPHA-D-GLUCOSE-1,6-BISPHOSPHATE-DEPENDENT)"/>
    <property type="match status" value="1"/>
</dbReference>
<dbReference type="CDD" id="cd03089">
    <property type="entry name" value="PMM_PGM"/>
    <property type="match status" value="1"/>
</dbReference>
<dbReference type="SUPFAM" id="SSF55957">
    <property type="entry name" value="Phosphoglucomutase, C-terminal domain"/>
    <property type="match status" value="1"/>
</dbReference>
<dbReference type="InterPro" id="IPR036900">
    <property type="entry name" value="A-D-PHexomutase_C_sf"/>
</dbReference>
<feature type="domain" description="Alpha-D-phosphohexomutase alpha/beta/alpha" evidence="7">
    <location>
        <begin position="14"/>
        <end position="148"/>
    </location>
</feature>
<gene>
    <name evidence="10" type="ORF">ACFSBK_10770</name>
</gene>
<protein>
    <submittedName>
        <fullName evidence="10">Phosphomannomutase/phosphoglucomutase</fullName>
    </submittedName>
</protein>
<dbReference type="PRINTS" id="PR00509">
    <property type="entry name" value="PGMPMM"/>
</dbReference>
<feature type="domain" description="Alpha-D-phosphohexomutase alpha/beta/alpha" evidence="8">
    <location>
        <begin position="198"/>
        <end position="285"/>
    </location>
</feature>
<keyword evidence="11" id="KW-1185">Reference proteome</keyword>
<dbReference type="InterPro" id="IPR005845">
    <property type="entry name" value="A-D-PHexomutase_a/b/a-II"/>
</dbReference>
<reference evidence="11" key="1">
    <citation type="journal article" date="2019" name="Int. J. Syst. Evol. Microbiol.">
        <title>The Global Catalogue of Microorganisms (GCM) 10K type strain sequencing project: providing services to taxonomists for standard genome sequencing and annotation.</title>
        <authorList>
            <consortium name="The Broad Institute Genomics Platform"/>
            <consortium name="The Broad Institute Genome Sequencing Center for Infectious Disease"/>
            <person name="Wu L."/>
            <person name="Ma J."/>
        </authorList>
    </citation>
    <scope>NUCLEOTIDE SEQUENCE [LARGE SCALE GENOMIC DNA]</scope>
    <source>
        <strain evidence="11">KCTC 42143</strain>
    </source>
</reference>
<comment type="similarity">
    <text evidence="2">Belongs to the phosphohexose mutase family.</text>
</comment>
<evidence type="ECO:0000259" key="8">
    <source>
        <dbReference type="Pfam" id="PF02879"/>
    </source>
</evidence>
<keyword evidence="6" id="KW-0413">Isomerase</keyword>
<sequence length="511" mass="56088">MSQTPLSGLASLQNGSDIRGIAIQTDQYEVTLTDERIEAIAYGLAVWLKEAKQLKVTNEKKPLKVAIGYDSRLSAKRIQTVLIKGLTNTGIDIVEVGLATTPAMFMSTQYEEYNCDAAIMITASHLPYEYNGLKFFTKDGGAEHEDIQFILEKADWENITWETDQGLVTSQPLLTAYAADLVAKIQKGINDPINYERPLTGRHIIVDAGNGAGGFFATEVLKKLGADITGSQFLDPDGHFPNHIPNPDNKEAMKSIQTAVLAHQADLGVIFDTDVDRSALVDNHGVTLNRNNLIAVISAILIKEQPGTTIVTNSTTSEHLKVFIESLGGKQSRYLTGYRNVINQALKLNQEGIPTSLAIETSGHAALKENYFLDDGAYLVAKILMTDAILQKEGKTIVSLIEELKQPVETDEVRFAILGEDVQQIGKETIAAFETFIRQTSDLAVDPDNLEGVRVNTSGKYGAGWLLLRMSLHEPLLVLNLESDQKGAIKQLRQDLKAFFTAQDNLDSSRL</sequence>
<evidence type="ECO:0000256" key="5">
    <source>
        <dbReference type="ARBA" id="ARBA00022842"/>
    </source>
</evidence>
<dbReference type="Gene3D" id="3.40.120.10">
    <property type="entry name" value="Alpha-D-Glucose-1,6-Bisphosphate, subunit A, domain 3"/>
    <property type="match status" value="3"/>
</dbReference>
<dbReference type="InterPro" id="IPR005841">
    <property type="entry name" value="Alpha-D-phosphohexomutase_SF"/>
</dbReference>
<name>A0ABW4NPH2_9LACT</name>
<evidence type="ECO:0000256" key="6">
    <source>
        <dbReference type="ARBA" id="ARBA00023235"/>
    </source>
</evidence>
<dbReference type="Gene3D" id="3.30.310.50">
    <property type="entry name" value="Alpha-D-phosphohexomutase, C-terminal domain"/>
    <property type="match status" value="1"/>
</dbReference>
<evidence type="ECO:0000259" key="7">
    <source>
        <dbReference type="Pfam" id="PF02878"/>
    </source>
</evidence>
<dbReference type="Proteomes" id="UP001597285">
    <property type="component" value="Unassembled WGS sequence"/>
</dbReference>
<dbReference type="Pfam" id="PF02879">
    <property type="entry name" value="PGM_PMM_II"/>
    <property type="match status" value="1"/>
</dbReference>
<organism evidence="10 11">
    <name type="scientific">Carnobacterium antarcticum</name>
    <dbReference type="NCBI Taxonomy" id="2126436"/>
    <lineage>
        <taxon>Bacteria</taxon>
        <taxon>Bacillati</taxon>
        <taxon>Bacillota</taxon>
        <taxon>Bacilli</taxon>
        <taxon>Lactobacillales</taxon>
        <taxon>Carnobacteriaceae</taxon>
        <taxon>Carnobacterium</taxon>
    </lineage>
</organism>
<evidence type="ECO:0000256" key="1">
    <source>
        <dbReference type="ARBA" id="ARBA00001946"/>
    </source>
</evidence>
<keyword evidence="4" id="KW-0479">Metal-binding</keyword>
<keyword evidence="5" id="KW-0460">Magnesium</keyword>